<reference evidence="1" key="1">
    <citation type="journal article" date="2021" name="Proc. Natl. Acad. Sci. U.S.A.">
        <title>A Catalog of Tens of Thousands of Viruses from Human Metagenomes Reveals Hidden Associations with Chronic Diseases.</title>
        <authorList>
            <person name="Tisza M.J."/>
            <person name="Buck C.B."/>
        </authorList>
    </citation>
    <scope>NUCLEOTIDE SEQUENCE</scope>
    <source>
        <strain evidence="1">Ctvhu9</strain>
    </source>
</reference>
<sequence length="183" mass="21048">MKIKKAFDICKKNKIISIFGNEKGEQWLSDGYAVYPIFGLPELNEDYICKLYDINDAQRDKIRFTISQTKPLIDVEDCSADETPAEMWDISIIYDGKVMLPISTAEGLMFIDRVYLNPFVDMPNETMALALRKDIEGTPYFAVKFGMIAYGFICAYEIVDEDFVRQLKSLYIESDMILKNKKG</sequence>
<proteinExistence type="predicted"/>
<organism evidence="1">
    <name type="scientific">Siphoviridae sp. ctvhu9</name>
    <dbReference type="NCBI Taxonomy" id="2827968"/>
    <lineage>
        <taxon>Viruses</taxon>
        <taxon>Duplodnaviria</taxon>
        <taxon>Heunggongvirae</taxon>
        <taxon>Uroviricota</taxon>
        <taxon>Caudoviricetes</taxon>
    </lineage>
</organism>
<protein>
    <submittedName>
        <fullName evidence="1">Uncharacterized protein</fullName>
    </submittedName>
</protein>
<name>A0A8S5SIV2_9CAUD</name>
<accession>A0A8S5SIV2</accession>
<evidence type="ECO:0000313" key="1">
    <source>
        <dbReference type="EMBL" id="DAF50988.1"/>
    </source>
</evidence>
<dbReference type="EMBL" id="BK032607">
    <property type="protein sequence ID" value="DAF50988.1"/>
    <property type="molecule type" value="Genomic_DNA"/>
</dbReference>